<organism evidence="1 2">
    <name type="scientific">Caballeronia cordobensis</name>
    <name type="common">Burkholderia cordobensis</name>
    <dbReference type="NCBI Taxonomy" id="1353886"/>
    <lineage>
        <taxon>Bacteria</taxon>
        <taxon>Pseudomonadati</taxon>
        <taxon>Pseudomonadota</taxon>
        <taxon>Betaproteobacteria</taxon>
        <taxon>Burkholderiales</taxon>
        <taxon>Burkholderiaceae</taxon>
        <taxon>Caballeronia</taxon>
    </lineage>
</organism>
<keyword evidence="2" id="KW-1185">Reference proteome</keyword>
<dbReference type="AlphaFoldDB" id="A0A158I5B0"/>
<protein>
    <submittedName>
        <fullName evidence="1">Uncharacterized protein</fullName>
    </submittedName>
</protein>
<dbReference type="Proteomes" id="UP000054740">
    <property type="component" value="Unassembled WGS sequence"/>
</dbReference>
<dbReference type="EMBL" id="FCNY02000010">
    <property type="protein sequence ID" value="SAL51637.1"/>
    <property type="molecule type" value="Genomic_DNA"/>
</dbReference>
<evidence type="ECO:0000313" key="2">
    <source>
        <dbReference type="Proteomes" id="UP000054740"/>
    </source>
</evidence>
<reference evidence="2" key="1">
    <citation type="submission" date="2016-01" db="EMBL/GenBank/DDBJ databases">
        <authorList>
            <person name="Peeters C."/>
        </authorList>
    </citation>
    <scope>NUCLEOTIDE SEQUENCE [LARGE SCALE GENOMIC DNA]</scope>
</reference>
<accession>A0A158I5B0</accession>
<proteinExistence type="predicted"/>
<evidence type="ECO:0000313" key="1">
    <source>
        <dbReference type="EMBL" id="SAL51637.1"/>
    </source>
</evidence>
<gene>
    <name evidence="1" type="ORF">AWB70_04226</name>
</gene>
<name>A0A158I5B0_CABCO</name>
<sequence length="65" mass="7454">MTAKHRWTEGYFKRRIGTTTGISSHDAVRCKTGKIDVHIRDYVDVNDTVDAYTPCGRQDTLRNIL</sequence>